<feature type="region of interest" description="Disordered" evidence="1">
    <location>
        <begin position="72"/>
        <end position="118"/>
    </location>
</feature>
<proteinExistence type="predicted"/>
<evidence type="ECO:0000313" key="3">
    <source>
        <dbReference type="Proteomes" id="UP000823388"/>
    </source>
</evidence>
<organism evidence="2 3">
    <name type="scientific">Panicum virgatum</name>
    <name type="common">Blackwell switchgrass</name>
    <dbReference type="NCBI Taxonomy" id="38727"/>
    <lineage>
        <taxon>Eukaryota</taxon>
        <taxon>Viridiplantae</taxon>
        <taxon>Streptophyta</taxon>
        <taxon>Embryophyta</taxon>
        <taxon>Tracheophyta</taxon>
        <taxon>Spermatophyta</taxon>
        <taxon>Magnoliopsida</taxon>
        <taxon>Liliopsida</taxon>
        <taxon>Poales</taxon>
        <taxon>Poaceae</taxon>
        <taxon>PACMAD clade</taxon>
        <taxon>Panicoideae</taxon>
        <taxon>Panicodae</taxon>
        <taxon>Paniceae</taxon>
        <taxon>Panicinae</taxon>
        <taxon>Panicum</taxon>
        <taxon>Panicum sect. Hiantes</taxon>
    </lineage>
</organism>
<feature type="compositionally biased region" description="Low complexity" evidence="1">
    <location>
        <begin position="39"/>
        <end position="50"/>
    </location>
</feature>
<accession>A0A8T0QB05</accession>
<sequence>MCAPLPGGERKELKGRAPWSELEGLCHGQSSRPERHGQSSRAAAMAGARGRLARRRGSAAQRLVRRAWGWVAAGSEGGSGGDGRRRVVATEVGVAGKSRDEAGGAAGREAGQERERRG</sequence>
<dbReference type="EMBL" id="CM029049">
    <property type="protein sequence ID" value="KAG2570408.1"/>
    <property type="molecule type" value="Genomic_DNA"/>
</dbReference>
<protein>
    <submittedName>
        <fullName evidence="2">Uncharacterized protein</fullName>
    </submittedName>
</protein>
<dbReference type="Proteomes" id="UP000823388">
    <property type="component" value="Chromosome 7K"/>
</dbReference>
<comment type="caution">
    <text evidence="2">The sequence shown here is derived from an EMBL/GenBank/DDBJ whole genome shotgun (WGS) entry which is preliminary data.</text>
</comment>
<name>A0A8T0QB05_PANVG</name>
<dbReference type="AlphaFoldDB" id="A0A8T0QB05"/>
<gene>
    <name evidence="2" type="ORF">PVAP13_7KG046736</name>
</gene>
<keyword evidence="3" id="KW-1185">Reference proteome</keyword>
<evidence type="ECO:0000313" key="2">
    <source>
        <dbReference type="EMBL" id="KAG2570408.1"/>
    </source>
</evidence>
<reference evidence="2" key="1">
    <citation type="submission" date="2020-05" db="EMBL/GenBank/DDBJ databases">
        <title>WGS assembly of Panicum virgatum.</title>
        <authorList>
            <person name="Lovell J.T."/>
            <person name="Jenkins J."/>
            <person name="Shu S."/>
            <person name="Juenger T.E."/>
            <person name="Schmutz J."/>
        </authorList>
    </citation>
    <scope>NUCLEOTIDE SEQUENCE</scope>
    <source>
        <strain evidence="2">AP13</strain>
    </source>
</reference>
<evidence type="ECO:0000256" key="1">
    <source>
        <dbReference type="SAM" id="MobiDB-lite"/>
    </source>
</evidence>
<feature type="region of interest" description="Disordered" evidence="1">
    <location>
        <begin position="1"/>
        <end position="57"/>
    </location>
</feature>